<reference evidence="5" key="1">
    <citation type="submission" date="2018-05" db="EMBL/GenBank/DDBJ databases">
        <title>Draft genome of Mucuna pruriens seed.</title>
        <authorList>
            <person name="Nnadi N.E."/>
            <person name="Vos R."/>
            <person name="Hasami M.H."/>
            <person name="Devisetty U.K."/>
            <person name="Aguiy J.C."/>
        </authorList>
    </citation>
    <scope>NUCLEOTIDE SEQUENCE [LARGE SCALE GENOMIC DNA]</scope>
    <source>
        <strain evidence="5">JCA_2017</strain>
    </source>
</reference>
<evidence type="ECO:0000256" key="4">
    <source>
        <dbReference type="ARBA" id="ARBA00022842"/>
    </source>
</evidence>
<evidence type="ECO:0000313" key="5">
    <source>
        <dbReference type="EMBL" id="RDX70894.1"/>
    </source>
</evidence>
<dbReference type="GO" id="GO:0008168">
    <property type="term" value="F:methyltransferase activity"/>
    <property type="evidence" value="ECO:0007669"/>
    <property type="project" value="UniProtKB-KW"/>
</dbReference>
<dbReference type="AlphaFoldDB" id="A0A371EY12"/>
<keyword evidence="6" id="KW-1185">Reference proteome</keyword>
<keyword evidence="1" id="KW-0489">Methyltransferase</keyword>
<dbReference type="InterPro" id="IPR029063">
    <property type="entry name" value="SAM-dependent_MTases_sf"/>
</dbReference>
<sequence length="162" mass="18269">MVLSMIGSDENHELINAWVVIGMALNDMVLENLIEKIKLDCFNIPSYFPSGGEVRQVIEEEGSFNLQRLETIRTDWIKNVSDENGNDSFPNEEMRAEVVAKHIRAVTEPILKAEFGEGIMDELFHRFKNNVQLTGLDKLKVDTQLLRVLGGSPGTCKILYSS</sequence>
<dbReference type="STRING" id="157652.A0A371EY12"/>
<keyword evidence="4" id="KW-0460">Magnesium</keyword>
<gene>
    <name evidence="5" type="primary">XMT1</name>
    <name evidence="5" type="ORF">CR513_49816</name>
</gene>
<dbReference type="Pfam" id="PF03492">
    <property type="entry name" value="Methyltransf_7"/>
    <property type="match status" value="1"/>
</dbReference>
<protein>
    <submittedName>
        <fullName evidence="5">7-methylxanthosine synthase 1</fullName>
    </submittedName>
</protein>
<dbReference type="PANTHER" id="PTHR31009">
    <property type="entry name" value="S-ADENOSYL-L-METHIONINE:CARBOXYL METHYLTRANSFERASE FAMILY PROTEIN"/>
    <property type="match status" value="1"/>
</dbReference>
<accession>A0A371EY12</accession>
<comment type="caution">
    <text evidence="5">The sequence shown here is derived from an EMBL/GenBank/DDBJ whole genome shotgun (WGS) entry which is preliminary data.</text>
</comment>
<evidence type="ECO:0000256" key="2">
    <source>
        <dbReference type="ARBA" id="ARBA00022679"/>
    </source>
</evidence>
<keyword evidence="3" id="KW-0479">Metal-binding</keyword>
<evidence type="ECO:0000313" key="6">
    <source>
        <dbReference type="Proteomes" id="UP000257109"/>
    </source>
</evidence>
<proteinExistence type="predicted"/>
<dbReference type="Gene3D" id="1.10.1200.270">
    <property type="entry name" value="Methyltransferase, alpha-helical capping domain"/>
    <property type="match status" value="1"/>
</dbReference>
<dbReference type="InterPro" id="IPR042086">
    <property type="entry name" value="MeTrfase_capping"/>
</dbReference>
<dbReference type="GO" id="GO:0046872">
    <property type="term" value="F:metal ion binding"/>
    <property type="evidence" value="ECO:0007669"/>
    <property type="project" value="UniProtKB-KW"/>
</dbReference>
<organism evidence="5 6">
    <name type="scientific">Mucuna pruriens</name>
    <name type="common">Velvet bean</name>
    <name type="synonym">Dolichos pruriens</name>
    <dbReference type="NCBI Taxonomy" id="157652"/>
    <lineage>
        <taxon>Eukaryota</taxon>
        <taxon>Viridiplantae</taxon>
        <taxon>Streptophyta</taxon>
        <taxon>Embryophyta</taxon>
        <taxon>Tracheophyta</taxon>
        <taxon>Spermatophyta</taxon>
        <taxon>Magnoliopsida</taxon>
        <taxon>eudicotyledons</taxon>
        <taxon>Gunneridae</taxon>
        <taxon>Pentapetalae</taxon>
        <taxon>rosids</taxon>
        <taxon>fabids</taxon>
        <taxon>Fabales</taxon>
        <taxon>Fabaceae</taxon>
        <taxon>Papilionoideae</taxon>
        <taxon>50 kb inversion clade</taxon>
        <taxon>NPAAA clade</taxon>
        <taxon>indigoferoid/millettioid clade</taxon>
        <taxon>Phaseoleae</taxon>
        <taxon>Mucuna</taxon>
    </lineage>
</organism>
<feature type="non-terminal residue" evidence="5">
    <location>
        <position position="162"/>
    </location>
</feature>
<dbReference type="InterPro" id="IPR005299">
    <property type="entry name" value="MeTrfase_7"/>
</dbReference>
<evidence type="ECO:0000256" key="1">
    <source>
        <dbReference type="ARBA" id="ARBA00022603"/>
    </source>
</evidence>
<name>A0A371EY12_MUCPR</name>
<dbReference type="EMBL" id="QJKJ01011540">
    <property type="protein sequence ID" value="RDX70894.1"/>
    <property type="molecule type" value="Genomic_DNA"/>
</dbReference>
<dbReference type="SUPFAM" id="SSF53335">
    <property type="entry name" value="S-adenosyl-L-methionine-dependent methyltransferases"/>
    <property type="match status" value="1"/>
</dbReference>
<dbReference type="OrthoDB" id="1523883at2759"/>
<keyword evidence="2" id="KW-0808">Transferase</keyword>
<evidence type="ECO:0000256" key="3">
    <source>
        <dbReference type="ARBA" id="ARBA00022723"/>
    </source>
</evidence>
<dbReference type="GO" id="GO:0032259">
    <property type="term" value="P:methylation"/>
    <property type="evidence" value="ECO:0007669"/>
    <property type="project" value="UniProtKB-KW"/>
</dbReference>
<dbReference type="Proteomes" id="UP000257109">
    <property type="component" value="Unassembled WGS sequence"/>
</dbReference>